<comment type="subcellular location">
    <subcellularLocation>
        <location evidence="1">Membrane</location>
        <topology evidence="1">Multi-pass membrane protein</topology>
    </subcellularLocation>
</comment>
<evidence type="ECO:0000256" key="3">
    <source>
        <dbReference type="ARBA" id="ARBA00022989"/>
    </source>
</evidence>
<dbReference type="STRING" id="284590.Q6CQ20"/>
<accession>Q6CQ20</accession>
<reference evidence="6 7" key="1">
    <citation type="journal article" date="2004" name="Nature">
        <title>Genome evolution in yeasts.</title>
        <authorList>
            <consortium name="Genolevures"/>
            <person name="Dujon B."/>
            <person name="Sherman D."/>
            <person name="Fischer G."/>
            <person name="Durrens P."/>
            <person name="Casaregola S."/>
            <person name="Lafontaine I."/>
            <person name="de Montigny J."/>
            <person name="Marck C."/>
            <person name="Neuveglise C."/>
            <person name="Talla E."/>
            <person name="Goffard N."/>
            <person name="Frangeul L."/>
            <person name="Aigle M."/>
            <person name="Anthouard V."/>
            <person name="Babour A."/>
            <person name="Barbe V."/>
            <person name="Barnay S."/>
            <person name="Blanchin S."/>
            <person name="Beckerich J.M."/>
            <person name="Beyne E."/>
            <person name="Bleykasten C."/>
            <person name="Boisrame A."/>
            <person name="Boyer J."/>
            <person name="Cattolico L."/>
            <person name="Confanioleri F."/>
            <person name="de Daruvar A."/>
            <person name="Despons L."/>
            <person name="Fabre E."/>
            <person name="Fairhead C."/>
            <person name="Ferry-Dumazet H."/>
            <person name="Groppi A."/>
            <person name="Hantraye F."/>
            <person name="Hennequin C."/>
            <person name="Jauniaux N."/>
            <person name="Joyet P."/>
            <person name="Kachouri R."/>
            <person name="Kerrest A."/>
            <person name="Koszul R."/>
            <person name="Lemaire M."/>
            <person name="Lesur I."/>
            <person name="Ma L."/>
            <person name="Muller H."/>
            <person name="Nicaud J.M."/>
            <person name="Nikolski M."/>
            <person name="Oztas S."/>
            <person name="Ozier-Kalogeropoulos O."/>
            <person name="Pellenz S."/>
            <person name="Potier S."/>
            <person name="Richard G.F."/>
            <person name="Straub M.L."/>
            <person name="Suleau A."/>
            <person name="Swennene D."/>
            <person name="Tekaia F."/>
            <person name="Wesolowski-Louvel M."/>
            <person name="Westhof E."/>
            <person name="Wirth B."/>
            <person name="Zeniou-Meyer M."/>
            <person name="Zivanovic I."/>
            <person name="Bolotin-Fukuhara M."/>
            <person name="Thierry A."/>
            <person name="Bouchier C."/>
            <person name="Caudron B."/>
            <person name="Scarpelli C."/>
            <person name="Gaillardin C."/>
            <person name="Weissenbach J."/>
            <person name="Wincker P."/>
            <person name="Souciet J.L."/>
        </authorList>
    </citation>
    <scope>NUCLEOTIDE SEQUENCE [LARGE SCALE GENOMIC DNA]</scope>
    <source>
        <strain evidence="7">ATCC 8585 / CBS 2359 / DSM 70799 / NBRC 1267 / NRRL Y-1140 / WM37</strain>
    </source>
</reference>
<dbReference type="GO" id="GO:0016020">
    <property type="term" value="C:membrane"/>
    <property type="evidence" value="ECO:0007669"/>
    <property type="project" value="UniProtKB-SubCell"/>
</dbReference>
<feature type="transmembrane region" description="Helical" evidence="5">
    <location>
        <begin position="79"/>
        <end position="107"/>
    </location>
</feature>
<evidence type="ECO:0000256" key="1">
    <source>
        <dbReference type="ARBA" id="ARBA00004141"/>
    </source>
</evidence>
<dbReference type="PIRSF" id="PIRSF006060">
    <property type="entry name" value="AA_transporter"/>
    <property type="match status" value="1"/>
</dbReference>
<feature type="transmembrane region" description="Helical" evidence="5">
    <location>
        <begin position="446"/>
        <end position="465"/>
    </location>
</feature>
<dbReference type="InterPro" id="IPR002293">
    <property type="entry name" value="AA/rel_permease1"/>
</dbReference>
<evidence type="ECO:0000256" key="2">
    <source>
        <dbReference type="ARBA" id="ARBA00022692"/>
    </source>
</evidence>
<gene>
    <name evidence="6" type="ORF">KLLA0_E00507g</name>
</gene>
<feature type="transmembrane region" description="Helical" evidence="5">
    <location>
        <begin position="46"/>
        <end position="67"/>
    </location>
</feature>
<feature type="transmembrane region" description="Helical" evidence="5">
    <location>
        <begin position="284"/>
        <end position="305"/>
    </location>
</feature>
<feature type="transmembrane region" description="Helical" evidence="5">
    <location>
        <begin position="337"/>
        <end position="357"/>
    </location>
</feature>
<dbReference type="PANTHER" id="PTHR11785">
    <property type="entry name" value="AMINO ACID TRANSPORTER"/>
    <property type="match status" value="1"/>
</dbReference>
<dbReference type="InterPro" id="IPR050598">
    <property type="entry name" value="AminoAcid_Transporter"/>
</dbReference>
<feature type="transmembrane region" description="Helical" evidence="5">
    <location>
        <begin position="202"/>
        <end position="225"/>
    </location>
</feature>
<sequence>MEDTHLIEGSKAPLYIIESERDSTEDLSKNVSSLISDNEVPQGRHLGIFSTVILFVSRIVGGGIYSVPSSVFVNCGGNVSLFLFVWLCAAVMAFIGMSMFLELGTILPKSGGRKNFLEFLYDKPPMMTTVILCTYCLMTCFAMSPAMILGKYILYALGYGEDFVNKESYASNYIGIAAIMVIVFVHGLSLNHGLIIQNILGIIKLVIVLLMSLAGMYVTLFYHNASYDITQPSLLFSAAVQSSEAISSASLTSAFIQCFYCFAGWDTVHTVTSEIKDPNRTLKLAGPLSLLMALICYLSLNIAYIKVLTYEEIKNAGPLLGSVLFSKIFGKAVGAQFINISIILSAISNLFVTVYGISRMNQEIFREGLFPFSAQLARNWPCNSPLPSLLICGIVSSFWLYLLPGTGAAFDYLINFEGYGNQIMLLLVAAGLLVRRERLKRYQFPSRTPIVGVVAFLLLSVYLSVGPFFGNGTGNSVGKFPSYQYAAIFLFALSVGFWFMKFVLLPRLFKYTLRSTVVVQNDGLTVVDWRRHPVE</sequence>
<dbReference type="FunCoup" id="Q6CQ20">
    <property type="interactions" value="316"/>
</dbReference>
<organism evidence="6 7">
    <name type="scientific">Kluyveromyces lactis (strain ATCC 8585 / CBS 2359 / DSM 70799 / NBRC 1267 / NRRL Y-1140 / WM37)</name>
    <name type="common">Yeast</name>
    <name type="synonym">Candida sphaerica</name>
    <dbReference type="NCBI Taxonomy" id="284590"/>
    <lineage>
        <taxon>Eukaryota</taxon>
        <taxon>Fungi</taxon>
        <taxon>Dikarya</taxon>
        <taxon>Ascomycota</taxon>
        <taxon>Saccharomycotina</taxon>
        <taxon>Saccharomycetes</taxon>
        <taxon>Saccharomycetales</taxon>
        <taxon>Saccharomycetaceae</taxon>
        <taxon>Kluyveromyces</taxon>
    </lineage>
</organism>
<dbReference type="HOGENOM" id="CLU_013661_4_0_1"/>
<feature type="transmembrane region" description="Helical" evidence="5">
    <location>
        <begin position="128"/>
        <end position="150"/>
    </location>
</feature>
<dbReference type="Proteomes" id="UP000000598">
    <property type="component" value="Chromosome E"/>
</dbReference>
<evidence type="ECO:0000313" key="6">
    <source>
        <dbReference type="EMBL" id="CAG99056.1"/>
    </source>
</evidence>
<keyword evidence="2 5" id="KW-0812">Transmembrane</keyword>
<feature type="transmembrane region" description="Helical" evidence="5">
    <location>
        <begin position="386"/>
        <end position="404"/>
    </location>
</feature>
<dbReference type="eggNOG" id="KOG1287">
    <property type="taxonomic scope" value="Eukaryota"/>
</dbReference>
<name>Q6CQ20_KLULA</name>
<dbReference type="PANTHER" id="PTHR11785:SF382">
    <property type="entry name" value="LOW-AFFINITY METHIONINE PERMEASE"/>
    <property type="match status" value="1"/>
</dbReference>
<keyword evidence="7" id="KW-1185">Reference proteome</keyword>
<dbReference type="Pfam" id="PF13520">
    <property type="entry name" value="AA_permease_2"/>
    <property type="match status" value="1"/>
</dbReference>
<dbReference type="AlphaFoldDB" id="Q6CQ20"/>
<dbReference type="OMA" id="AIVFGKY"/>
<proteinExistence type="predicted"/>
<evidence type="ECO:0000313" key="7">
    <source>
        <dbReference type="Proteomes" id="UP000000598"/>
    </source>
</evidence>
<dbReference type="GO" id="GO:0015179">
    <property type="term" value="F:L-amino acid transmembrane transporter activity"/>
    <property type="evidence" value="ECO:0007669"/>
    <property type="project" value="TreeGrafter"/>
</dbReference>
<evidence type="ECO:0000256" key="4">
    <source>
        <dbReference type="ARBA" id="ARBA00023136"/>
    </source>
</evidence>
<protein>
    <submittedName>
        <fullName evidence="6">KLLA0E00507p</fullName>
    </submittedName>
</protein>
<feature type="transmembrane region" description="Helical" evidence="5">
    <location>
        <begin position="170"/>
        <end position="190"/>
    </location>
</feature>
<keyword evidence="4 5" id="KW-0472">Membrane</keyword>
<feature type="transmembrane region" description="Helical" evidence="5">
    <location>
        <begin position="416"/>
        <end position="434"/>
    </location>
</feature>
<evidence type="ECO:0000256" key="5">
    <source>
        <dbReference type="SAM" id="Phobius"/>
    </source>
</evidence>
<dbReference type="PaxDb" id="284590-Q6CQ20"/>
<keyword evidence="3 5" id="KW-1133">Transmembrane helix</keyword>
<dbReference type="EMBL" id="CR382125">
    <property type="protein sequence ID" value="CAG99056.1"/>
    <property type="molecule type" value="Genomic_DNA"/>
</dbReference>
<dbReference type="InParanoid" id="Q6CQ20"/>
<dbReference type="Gene3D" id="1.20.1740.10">
    <property type="entry name" value="Amino acid/polyamine transporter I"/>
    <property type="match status" value="1"/>
</dbReference>
<feature type="transmembrane region" description="Helical" evidence="5">
    <location>
        <begin position="485"/>
        <end position="504"/>
    </location>
</feature>
<dbReference type="KEGG" id="kla:KLLA0_E00507g"/>